<evidence type="ECO:0000313" key="3">
    <source>
        <dbReference type="Proteomes" id="UP000001876"/>
    </source>
</evidence>
<feature type="region of interest" description="Disordered" evidence="1">
    <location>
        <begin position="185"/>
        <end position="232"/>
    </location>
</feature>
<proteinExistence type="predicted"/>
<gene>
    <name evidence="2" type="ORF">MICPUCDRAFT_41566</name>
</gene>
<feature type="region of interest" description="Disordered" evidence="1">
    <location>
        <begin position="346"/>
        <end position="374"/>
    </location>
</feature>
<dbReference type="STRING" id="564608.C1N0L1"/>
<reference evidence="2 3" key="1">
    <citation type="journal article" date="2009" name="Science">
        <title>Green evolution and dynamic adaptations revealed by genomes of the marine picoeukaryotes Micromonas.</title>
        <authorList>
            <person name="Worden A.Z."/>
            <person name="Lee J.H."/>
            <person name="Mock T."/>
            <person name="Rouze P."/>
            <person name="Simmons M.P."/>
            <person name="Aerts A.L."/>
            <person name="Allen A.E."/>
            <person name="Cuvelier M.L."/>
            <person name="Derelle E."/>
            <person name="Everett M.V."/>
            <person name="Foulon E."/>
            <person name="Grimwood J."/>
            <person name="Gundlach H."/>
            <person name="Henrissat B."/>
            <person name="Napoli C."/>
            <person name="McDonald S.M."/>
            <person name="Parker M.S."/>
            <person name="Rombauts S."/>
            <person name="Salamov A."/>
            <person name="Von Dassow P."/>
            <person name="Badger J.H."/>
            <person name="Coutinho P.M."/>
            <person name="Demir E."/>
            <person name="Dubchak I."/>
            <person name="Gentemann C."/>
            <person name="Eikrem W."/>
            <person name="Gready J.E."/>
            <person name="John U."/>
            <person name="Lanier W."/>
            <person name="Lindquist E.A."/>
            <person name="Lucas S."/>
            <person name="Mayer K.F."/>
            <person name="Moreau H."/>
            <person name="Not F."/>
            <person name="Otillar R."/>
            <person name="Panaud O."/>
            <person name="Pangilinan J."/>
            <person name="Paulsen I."/>
            <person name="Piegu B."/>
            <person name="Poliakov A."/>
            <person name="Robbens S."/>
            <person name="Schmutz J."/>
            <person name="Toulza E."/>
            <person name="Wyss T."/>
            <person name="Zelensky A."/>
            <person name="Zhou K."/>
            <person name="Armbrust E.V."/>
            <person name="Bhattacharya D."/>
            <person name="Goodenough U.W."/>
            <person name="Van de Peer Y."/>
            <person name="Grigoriev I.V."/>
        </authorList>
    </citation>
    <scope>NUCLEOTIDE SEQUENCE [LARGE SCALE GENOMIC DNA]</scope>
    <source>
        <strain evidence="2 3">CCMP1545</strain>
    </source>
</reference>
<dbReference type="KEGG" id="mpp:MICPUCDRAFT_41566"/>
<name>C1N0L1_MICPC</name>
<accession>C1N0L1</accession>
<organism evidence="3">
    <name type="scientific">Micromonas pusilla (strain CCMP1545)</name>
    <name type="common">Picoplanktonic green alga</name>
    <dbReference type="NCBI Taxonomy" id="564608"/>
    <lineage>
        <taxon>Eukaryota</taxon>
        <taxon>Viridiplantae</taxon>
        <taxon>Chlorophyta</taxon>
        <taxon>Mamiellophyceae</taxon>
        <taxon>Mamiellales</taxon>
        <taxon>Mamiellaceae</taxon>
        <taxon>Micromonas</taxon>
    </lineage>
</organism>
<dbReference type="AlphaFoldDB" id="C1N0L1"/>
<sequence>MSSSRKVATKSSGGRFGWVVAAALAIGHVLRSLRGGGGGREGRGGSAVRERNDANAFVLSVELEFKTQAAADALVKAWGDAADWCRVNEPTLLHYEIARSNKDESPLRYSIFERYRSLEDYLGLHKNTVAFKTFRPKMQAMQDAGESRVVFVLRSSHSSLAPAARPEDVMSSLAAPALPALRVAPSARRRRDRGVRVAVASSSPSSSPAPAPARHLHHPPPPDDASRLLPPTPQRVADVSRTLSIPLPNLRPLKDTPSSFLLAAKIGSAVILTTCVGGLVAHNVALAARRAMGEDEDGDGAPSRDMSDLDWELGYSHNYGKGYGYAYGYAYGHAFGDDELTTRRPRLKRLPTRAKASDADDAAAKKEPWSESANPAKRALGKIGSALWGLWDAIPA</sequence>
<keyword evidence="3" id="KW-1185">Reference proteome</keyword>
<dbReference type="EMBL" id="GG663744">
    <property type="protein sequence ID" value="EEH54290.1"/>
    <property type="molecule type" value="Genomic_DNA"/>
</dbReference>
<evidence type="ECO:0000313" key="2">
    <source>
        <dbReference type="EMBL" id="EEH54290.1"/>
    </source>
</evidence>
<dbReference type="GeneID" id="9686847"/>
<dbReference type="SUPFAM" id="SSF54909">
    <property type="entry name" value="Dimeric alpha+beta barrel"/>
    <property type="match status" value="1"/>
</dbReference>
<feature type="compositionally biased region" description="Basic and acidic residues" evidence="1">
    <location>
        <begin position="355"/>
        <end position="369"/>
    </location>
</feature>
<evidence type="ECO:0000256" key="1">
    <source>
        <dbReference type="SAM" id="MobiDB-lite"/>
    </source>
</evidence>
<dbReference type="Gene3D" id="3.30.70.100">
    <property type="match status" value="1"/>
</dbReference>
<dbReference type="InterPro" id="IPR011008">
    <property type="entry name" value="Dimeric_a/b-barrel"/>
</dbReference>
<dbReference type="Proteomes" id="UP000001876">
    <property type="component" value="Unassembled WGS sequence"/>
</dbReference>
<dbReference type="RefSeq" id="XP_003061660.1">
    <property type="nucleotide sequence ID" value="XM_003061614.1"/>
</dbReference>
<protein>
    <submittedName>
        <fullName evidence="2">Predicted protein</fullName>
    </submittedName>
</protein>
<feature type="compositionally biased region" description="Low complexity" evidence="1">
    <location>
        <begin position="196"/>
        <end position="208"/>
    </location>
</feature>
<dbReference type="OrthoDB" id="10011777at2759"/>